<evidence type="ECO:0000313" key="3">
    <source>
        <dbReference type="Proteomes" id="UP001341840"/>
    </source>
</evidence>
<dbReference type="InterPro" id="IPR020471">
    <property type="entry name" value="AKR"/>
</dbReference>
<dbReference type="InterPro" id="IPR036812">
    <property type="entry name" value="NAD(P)_OxRdtase_dom_sf"/>
</dbReference>
<proteinExistence type="predicted"/>
<protein>
    <recommendedName>
        <fullName evidence="1">NADP-dependent oxidoreductase domain-containing protein</fullName>
    </recommendedName>
</protein>
<keyword evidence="3" id="KW-1185">Reference proteome</keyword>
<sequence length="105" mass="11699">MLQEFQLDCVDLYLIHWPVSLKKGSVGIKPEYLTTPNIPNTWRAMEVLYDSGKARAIGLIKWSCTRNGSSQSCTNSANPKGFTFLYLELVEDKFGAASSGCTYEP</sequence>
<dbReference type="EMBL" id="JASCZI010272085">
    <property type="protein sequence ID" value="MED6220012.1"/>
    <property type="molecule type" value="Genomic_DNA"/>
</dbReference>
<dbReference type="Gene3D" id="3.20.20.100">
    <property type="entry name" value="NADP-dependent oxidoreductase domain"/>
    <property type="match status" value="1"/>
</dbReference>
<dbReference type="InterPro" id="IPR023210">
    <property type="entry name" value="NADP_OxRdtase_dom"/>
</dbReference>
<name>A0ABU6ZDH4_9FABA</name>
<dbReference type="Proteomes" id="UP001341840">
    <property type="component" value="Unassembled WGS sequence"/>
</dbReference>
<dbReference type="Pfam" id="PF00248">
    <property type="entry name" value="Aldo_ket_red"/>
    <property type="match status" value="1"/>
</dbReference>
<reference evidence="2 3" key="1">
    <citation type="journal article" date="2023" name="Plants (Basel)">
        <title>Bridging the Gap: Combining Genomics and Transcriptomics Approaches to Understand Stylosanthes scabra, an Orphan Legume from the Brazilian Caatinga.</title>
        <authorList>
            <person name="Ferreira-Neto J.R.C."/>
            <person name="da Silva M.D."/>
            <person name="Binneck E."/>
            <person name="de Melo N.F."/>
            <person name="da Silva R.H."/>
            <person name="de Melo A.L.T.M."/>
            <person name="Pandolfi V."/>
            <person name="Bustamante F.O."/>
            <person name="Brasileiro-Vidal A.C."/>
            <person name="Benko-Iseppon A.M."/>
        </authorList>
    </citation>
    <scope>NUCLEOTIDE SEQUENCE [LARGE SCALE GENOMIC DNA]</scope>
    <source>
        <tissue evidence="2">Leaves</tissue>
    </source>
</reference>
<dbReference type="SUPFAM" id="SSF51430">
    <property type="entry name" value="NAD(P)-linked oxidoreductase"/>
    <property type="match status" value="1"/>
</dbReference>
<comment type="caution">
    <text evidence="2">The sequence shown here is derived from an EMBL/GenBank/DDBJ whole genome shotgun (WGS) entry which is preliminary data.</text>
</comment>
<feature type="domain" description="NADP-dependent oxidoreductase" evidence="1">
    <location>
        <begin position="1"/>
        <end position="63"/>
    </location>
</feature>
<evidence type="ECO:0000313" key="2">
    <source>
        <dbReference type="EMBL" id="MED6220012.1"/>
    </source>
</evidence>
<gene>
    <name evidence="2" type="ORF">PIB30_041025</name>
</gene>
<dbReference type="PANTHER" id="PTHR11732">
    <property type="entry name" value="ALDO/KETO REDUCTASE"/>
    <property type="match status" value="1"/>
</dbReference>
<organism evidence="2 3">
    <name type="scientific">Stylosanthes scabra</name>
    <dbReference type="NCBI Taxonomy" id="79078"/>
    <lineage>
        <taxon>Eukaryota</taxon>
        <taxon>Viridiplantae</taxon>
        <taxon>Streptophyta</taxon>
        <taxon>Embryophyta</taxon>
        <taxon>Tracheophyta</taxon>
        <taxon>Spermatophyta</taxon>
        <taxon>Magnoliopsida</taxon>
        <taxon>eudicotyledons</taxon>
        <taxon>Gunneridae</taxon>
        <taxon>Pentapetalae</taxon>
        <taxon>rosids</taxon>
        <taxon>fabids</taxon>
        <taxon>Fabales</taxon>
        <taxon>Fabaceae</taxon>
        <taxon>Papilionoideae</taxon>
        <taxon>50 kb inversion clade</taxon>
        <taxon>dalbergioids sensu lato</taxon>
        <taxon>Dalbergieae</taxon>
        <taxon>Pterocarpus clade</taxon>
        <taxon>Stylosanthes</taxon>
    </lineage>
</organism>
<accession>A0ABU6ZDH4</accession>
<evidence type="ECO:0000259" key="1">
    <source>
        <dbReference type="Pfam" id="PF00248"/>
    </source>
</evidence>